<feature type="compositionally biased region" description="Polar residues" evidence="1">
    <location>
        <begin position="313"/>
        <end position="324"/>
    </location>
</feature>
<feature type="domain" description="NYN" evidence="2">
    <location>
        <begin position="62"/>
        <end position="201"/>
    </location>
</feature>
<feature type="region of interest" description="Disordered" evidence="1">
    <location>
        <begin position="267"/>
        <end position="324"/>
    </location>
</feature>
<reference evidence="4" key="1">
    <citation type="submission" date="2024-04" db="EMBL/GenBank/DDBJ databases">
        <authorList>
            <person name="Shaw F."/>
            <person name="Minotto A."/>
        </authorList>
    </citation>
    <scope>NUCLEOTIDE SEQUENCE [LARGE SCALE GENOMIC DNA]</scope>
</reference>
<evidence type="ECO:0000313" key="3">
    <source>
        <dbReference type="EMBL" id="CAL1704084.1"/>
    </source>
</evidence>
<dbReference type="InterPro" id="IPR021139">
    <property type="entry name" value="NYN"/>
</dbReference>
<dbReference type="CDD" id="cd10910">
    <property type="entry name" value="PIN_limkain_b1_N_like"/>
    <property type="match status" value="1"/>
</dbReference>
<evidence type="ECO:0000259" key="2">
    <source>
        <dbReference type="Pfam" id="PF01936"/>
    </source>
</evidence>
<dbReference type="Proteomes" id="UP001497453">
    <property type="component" value="Chromosome 3"/>
</dbReference>
<organism evidence="3 4">
    <name type="scientific">Somion occarium</name>
    <dbReference type="NCBI Taxonomy" id="3059160"/>
    <lineage>
        <taxon>Eukaryota</taxon>
        <taxon>Fungi</taxon>
        <taxon>Dikarya</taxon>
        <taxon>Basidiomycota</taxon>
        <taxon>Agaricomycotina</taxon>
        <taxon>Agaricomycetes</taxon>
        <taxon>Polyporales</taxon>
        <taxon>Cerrenaceae</taxon>
        <taxon>Somion</taxon>
    </lineage>
</organism>
<dbReference type="Pfam" id="PF01936">
    <property type="entry name" value="NYN"/>
    <property type="match status" value="1"/>
</dbReference>
<dbReference type="PANTHER" id="PTHR14379">
    <property type="entry name" value="LIMKAIN B LKAP"/>
    <property type="match status" value="1"/>
</dbReference>
<sequence>MLTGSVSVYKKVLTPQHVSNEAVRQLMLTICPYMLLHRLCRARRFETRLVLLIPMMSPQRNVGIFWDYENCEVPFTSDGYAVAAGIRGLAERYGPIRAFKAYLEASTQSTLSPRLELISSGVDIVDCPHNGKKDVVDKTLMVDMLTFALDNPPPNATIILISGDGDFMRAVASLRLRQYRMVVIAPRGGTHSGLKYQSSEMYDWYNDVVAPQLRQPATPLRPALASAAAYRIDQSAVHAPTPSVVLPAEDLSPVVDHKSRLNTHHGIELKRSDNDGQNNLNEADIQPGNDVDWSPDIPVPPMAGTGSREGNPAHSNSSTANAPATVSALSRWTLSTQESDGKTLQSASLENLVPHTDTWSGGHDAASIANHLSGPQRLYSEVASIAQQVEATTTLETQVSLAAGITLPSVVMYHNKKPPRAYKALVKVLEAQRLQGNTRVVSSVLGTLVTQEEANAYARAGTTKLKDYTAQAEKEGVVILGKEDWEHGNRWIALHPDYHGFGHKPAV</sequence>
<dbReference type="Gene3D" id="3.40.50.1010">
    <property type="entry name" value="5'-nuclease"/>
    <property type="match status" value="1"/>
</dbReference>
<evidence type="ECO:0000256" key="1">
    <source>
        <dbReference type="SAM" id="MobiDB-lite"/>
    </source>
</evidence>
<name>A0ABP1DAR6_9APHY</name>
<dbReference type="PANTHER" id="PTHR14379:SF3">
    <property type="entry name" value="MEIOSIS REGULATOR AND MRNA STABILITY FACTOR 1"/>
    <property type="match status" value="1"/>
</dbReference>
<dbReference type="EMBL" id="OZ037946">
    <property type="protein sequence ID" value="CAL1704084.1"/>
    <property type="molecule type" value="Genomic_DNA"/>
</dbReference>
<gene>
    <name evidence="3" type="ORF">GFSPODELE1_LOCUS4841</name>
</gene>
<dbReference type="InterPro" id="IPR024768">
    <property type="entry name" value="Marf1"/>
</dbReference>
<evidence type="ECO:0000313" key="4">
    <source>
        <dbReference type="Proteomes" id="UP001497453"/>
    </source>
</evidence>
<keyword evidence="4" id="KW-1185">Reference proteome</keyword>
<proteinExistence type="predicted"/>
<protein>
    <recommendedName>
        <fullName evidence="2">NYN domain-containing protein</fullName>
    </recommendedName>
</protein>
<accession>A0ABP1DAR6</accession>